<dbReference type="SUPFAM" id="SSF52540">
    <property type="entry name" value="P-loop containing nucleoside triphosphate hydrolases"/>
    <property type="match status" value="1"/>
</dbReference>
<dbReference type="InterPro" id="IPR002182">
    <property type="entry name" value="NB-ARC"/>
</dbReference>
<feature type="domain" description="Disease resistance R13L4/SHOC-2-like LRR" evidence="3">
    <location>
        <begin position="477"/>
        <end position="679"/>
    </location>
</feature>
<keyword evidence="5" id="KW-1185">Reference proteome</keyword>
<accession>A0ABR0V0G6</accession>
<dbReference type="SUPFAM" id="SSF52058">
    <property type="entry name" value="L domain-like"/>
    <property type="match status" value="1"/>
</dbReference>
<evidence type="ECO:0000259" key="2">
    <source>
        <dbReference type="Pfam" id="PF00931"/>
    </source>
</evidence>
<reference evidence="4 5" key="1">
    <citation type="journal article" date="2021" name="Comput. Struct. Biotechnol. J.">
        <title>De novo genome assembly of the potent medicinal plant Rehmannia glutinosa using nanopore technology.</title>
        <authorList>
            <person name="Ma L."/>
            <person name="Dong C."/>
            <person name="Song C."/>
            <person name="Wang X."/>
            <person name="Zheng X."/>
            <person name="Niu Y."/>
            <person name="Chen S."/>
            <person name="Feng W."/>
        </authorList>
    </citation>
    <scope>NUCLEOTIDE SEQUENCE [LARGE SCALE GENOMIC DNA]</scope>
    <source>
        <strain evidence="4">DH-2019</strain>
    </source>
</reference>
<dbReference type="InterPro" id="IPR032675">
    <property type="entry name" value="LRR_dom_sf"/>
</dbReference>
<organism evidence="4 5">
    <name type="scientific">Rehmannia glutinosa</name>
    <name type="common">Chinese foxglove</name>
    <dbReference type="NCBI Taxonomy" id="99300"/>
    <lineage>
        <taxon>Eukaryota</taxon>
        <taxon>Viridiplantae</taxon>
        <taxon>Streptophyta</taxon>
        <taxon>Embryophyta</taxon>
        <taxon>Tracheophyta</taxon>
        <taxon>Spermatophyta</taxon>
        <taxon>Magnoliopsida</taxon>
        <taxon>eudicotyledons</taxon>
        <taxon>Gunneridae</taxon>
        <taxon>Pentapetalae</taxon>
        <taxon>asterids</taxon>
        <taxon>lamiids</taxon>
        <taxon>Lamiales</taxon>
        <taxon>Orobanchaceae</taxon>
        <taxon>Rehmannieae</taxon>
        <taxon>Rehmannia</taxon>
    </lineage>
</organism>
<dbReference type="Pfam" id="PF23598">
    <property type="entry name" value="LRR_14"/>
    <property type="match status" value="1"/>
</dbReference>
<dbReference type="PANTHER" id="PTHR15140">
    <property type="entry name" value="TUBULIN-SPECIFIC CHAPERONE E"/>
    <property type="match status" value="1"/>
</dbReference>
<evidence type="ECO:0000256" key="1">
    <source>
        <dbReference type="ARBA" id="ARBA00022737"/>
    </source>
</evidence>
<name>A0ABR0V0G6_REHGL</name>
<dbReference type="Gene3D" id="3.80.10.10">
    <property type="entry name" value="Ribonuclease Inhibitor"/>
    <property type="match status" value="1"/>
</dbReference>
<dbReference type="InterPro" id="IPR055414">
    <property type="entry name" value="LRR_R13L4/SHOC2-like"/>
</dbReference>
<sequence>MDLLENPKLPHMLRRLNTKDFKKFNTFTWNGTHISAVVRFLQRSSRSTHHDNSIMDTLTRLEASRNTTRFPRMVLSFSEKLSEFFRVPKFLRQSLYYRTSELLASFLDFLLDTVEEIVKCHSNLVDQVEDQINILHKELKFLITILGDTPFGFMLKEVEDVATHAASFLIDVSLAKLLKKFEKMETKISEHCLRVSKLPSFGVPSSVVVHSVFMVNSLVNDIDDLLVRKDDDDDDDLITGIRTLQEELMLLRSFLEFFKGQQNQAELVLRIRDVAYEADYLINSYVVGHVPVWYLTLRLPNLIQKIKVTGIGLEEIKKNYNDVKYHVNSFMVGDVPVWYLKPRLPDVADETPKTVENPKKNDDIVVGFEDEAMRIADHLTGGVPMQLQAVSIIGMPGLGKTTLAKRLYNDPAVCYQFDYRAWAVVSETYHKKNLLVDILKSIKDIDRGDILIYEKHHRLCIPPESINVESRPFGLHIRSWLGCWSDNTSFIYSRLKLLRVLDLSTENDTDLTGIEQLVHLRYLAVRVTDDRIPPSIGRLHNLEFLHFDGPSSMEISEALVNLVRLRHLQVTKHATLGESFHKRALVGKGFNMDSLESISNLWIIHEDDEKLLRRLPGLRRLKCATRPLWDSSQKCRRYLVLDDYPSLLESLNMSYLGSGEFKFSGTINFPKSLKKLTLHEFKLSWKEMSMIGRLPKLEVLKLSYAVFDGKEWKTNDDEFKELKFLKMEGLKIHRWNASTDHFPKLQRLVMHKCWKLKKLPCGLGDISTLQIIDIHSCSKSVANSALEIQNDQLQMGNEELKVIIAGSCW</sequence>
<dbReference type="Gene3D" id="1.20.5.4130">
    <property type="match status" value="1"/>
</dbReference>
<feature type="domain" description="NB-ARC" evidence="2">
    <location>
        <begin position="370"/>
        <end position="444"/>
    </location>
</feature>
<evidence type="ECO:0000259" key="3">
    <source>
        <dbReference type="Pfam" id="PF23598"/>
    </source>
</evidence>
<dbReference type="Proteomes" id="UP001318860">
    <property type="component" value="Unassembled WGS sequence"/>
</dbReference>
<gene>
    <name evidence="4" type="ORF">DH2020_037839</name>
</gene>
<evidence type="ECO:0000313" key="5">
    <source>
        <dbReference type="Proteomes" id="UP001318860"/>
    </source>
</evidence>
<evidence type="ECO:0000313" key="4">
    <source>
        <dbReference type="EMBL" id="KAK6128417.1"/>
    </source>
</evidence>
<dbReference type="Gene3D" id="3.40.50.300">
    <property type="entry name" value="P-loop containing nucleotide triphosphate hydrolases"/>
    <property type="match status" value="1"/>
</dbReference>
<comment type="caution">
    <text evidence="4">The sequence shown here is derived from an EMBL/GenBank/DDBJ whole genome shotgun (WGS) entry which is preliminary data.</text>
</comment>
<proteinExistence type="predicted"/>
<protein>
    <recommendedName>
        <fullName evidence="6">NB-ARC domain-containing protein</fullName>
    </recommendedName>
</protein>
<dbReference type="InterPro" id="IPR027417">
    <property type="entry name" value="P-loop_NTPase"/>
</dbReference>
<dbReference type="PANTHER" id="PTHR15140:SF33">
    <property type="entry name" value="LATE BLIGHT RESISTANCE PROTEIN HOMOLOG R1A-3 ISOFORM X1"/>
    <property type="match status" value="1"/>
</dbReference>
<dbReference type="PRINTS" id="PR00364">
    <property type="entry name" value="DISEASERSIST"/>
</dbReference>
<keyword evidence="1" id="KW-0677">Repeat</keyword>
<dbReference type="Pfam" id="PF00931">
    <property type="entry name" value="NB-ARC"/>
    <property type="match status" value="1"/>
</dbReference>
<dbReference type="EMBL" id="JABTTQ020001740">
    <property type="protein sequence ID" value="KAK6128417.1"/>
    <property type="molecule type" value="Genomic_DNA"/>
</dbReference>
<evidence type="ECO:0008006" key="6">
    <source>
        <dbReference type="Google" id="ProtNLM"/>
    </source>
</evidence>